<accession>A0ABY4ZYA1</accession>
<evidence type="ECO:0000313" key="10">
    <source>
        <dbReference type="Proteomes" id="UP001057520"/>
    </source>
</evidence>
<dbReference type="PANTHER" id="PTHR38340:SF1">
    <property type="entry name" value="S-LAYER PROTEIN"/>
    <property type="match status" value="1"/>
</dbReference>
<keyword evidence="5" id="KW-0677">Repeat</keyword>
<dbReference type="PROSITE" id="PS00330">
    <property type="entry name" value="HEMOLYSIN_CALCIUM"/>
    <property type="match status" value="11"/>
</dbReference>
<evidence type="ECO:0000256" key="5">
    <source>
        <dbReference type="ARBA" id="ARBA00022737"/>
    </source>
</evidence>
<evidence type="ECO:0000256" key="6">
    <source>
        <dbReference type="ARBA" id="ARBA00023026"/>
    </source>
</evidence>
<dbReference type="InterPro" id="IPR050557">
    <property type="entry name" value="RTX_toxin/Mannuronan_C5-epim"/>
</dbReference>
<dbReference type="Pfam" id="PF00353">
    <property type="entry name" value="HemolysinCabind"/>
    <property type="match status" value="12"/>
</dbReference>
<feature type="region of interest" description="Disordered" evidence="8">
    <location>
        <begin position="297"/>
        <end position="320"/>
    </location>
</feature>
<dbReference type="Proteomes" id="UP001057520">
    <property type="component" value="Chromosome"/>
</dbReference>
<dbReference type="PRINTS" id="PR00313">
    <property type="entry name" value="CABNDNGRPT"/>
</dbReference>
<proteinExistence type="predicted"/>
<evidence type="ECO:0000313" key="9">
    <source>
        <dbReference type="EMBL" id="USQ97609.1"/>
    </source>
</evidence>
<evidence type="ECO:0000256" key="8">
    <source>
        <dbReference type="SAM" id="MobiDB-lite"/>
    </source>
</evidence>
<dbReference type="Pfam" id="PF19198">
    <property type="entry name" value="RsaA_NTD"/>
    <property type="match status" value="1"/>
</dbReference>
<keyword evidence="3" id="KW-0964">Secreted</keyword>
<dbReference type="InterPro" id="IPR001343">
    <property type="entry name" value="Hemolysn_Ca-bd"/>
</dbReference>
<sequence length="1192" mass="120368">MAYIYGTAANETLIGTSGDDTINGNGGDDQIFGGAGNDQISAYEGRDRLEGGDGDDTLYSGGGDDILLGGAGADYLVGGYGRDTLDGGDGADRIAIEFDESVDTLTGGSGADVFETYIWSGVGYGGATISTRDVITDFSIAQGDTLSLGVNGGRLSGNGDYLLWFGAITTPGFSLVAGAALPDAPDPGFVSVSTWTSGGSSYLIIDTNSNGVLNDGDVVIEFQGAPALTTNAFKAGTFTAVVGTASADTWIGGADADIYFGFGGDDVISGQGGADQLSGGAGNDTLNGGAGADVLLGEAGDDTLNGDDGDDVLSGGQGGDTLNGGAGNDTLFAGQMGFNGYADSLGSVNRLNGGDGDDKLYASSGKDILDGGAGNDLLTVAYGEEIPGDIFNGGDGDDEINASNVTMDGGAGADRLWIKTGNIITGGAGADMFYARYNDFWTWGQYGFSTITDFNAAEGDRIDLGAVTDYTIGSLVFRGAVTTANFSVTLGQRYDTDDLGEGATQLWTWSTADATYLFMDLDHDGVISDQDMVVKFSNKAAISATSFKENYFTATLGTSGNDTFTGSAGGDVYYGMGGADQIHGGEGGDILRGNAGDDSIWGDAGDDNILGGDGNDTLDGGAGADHIAGGLGSDVIRGGDGDDDLYAGLDFNNVSGDANAVDVIYGDAGADRIVGVPGVRGEFHGGDGNDSIYGSGQLFGDAGDDSLQAGDAGAVIHGGDGADQIHGGAGPATIYGDAGADSIYGSMRADVIYADLGDNYVYGSDGDDQIFLGAVRVGETQRIYDISGGAGDDTFSIQVALGNTTAVRIGGDIGVDTLDLRLAKTTVTVDLGVTGSQDTGMGLVVLQSIEAVQGGDFGATLKGDGADNRLLGGASADTLSGGGGSDILVGNGGADVLDGGDGVDVAQYFGLSTNYSWTTAADGSVVVKDLRANSADGTDTLKNVELLRFSDRSVLLTSVTAPAANDTAFASILRTTLNGALQSGPYADLALKMTTSISAAEAAQLVVKAAVSTTSVASLSYQFFTGKVPSGGGIDFLISPTSANGNNLNSAYYAQFDTVNRYINFAVNLGKNGDGKDAFAAKYGALSLFEATKQAYAEIFGGTPTDAKTHALIDTRVDYLAAYGGDGAEGIGTKAAMVGFLLAAAATEGLGVMARSNEAWLTDLADGSAPFAVNLVDPANGYYKSYWSYNGG</sequence>
<evidence type="ECO:0000256" key="3">
    <source>
        <dbReference type="ARBA" id="ARBA00022525"/>
    </source>
</evidence>
<keyword evidence="7" id="KW-0472">Membrane</keyword>
<gene>
    <name evidence="9" type="ORF">MZV50_08780</name>
</gene>
<dbReference type="InterPro" id="IPR011049">
    <property type="entry name" value="Serralysin-like_metalloprot_C"/>
</dbReference>
<keyword evidence="10" id="KW-1185">Reference proteome</keyword>
<evidence type="ECO:0008006" key="11">
    <source>
        <dbReference type="Google" id="ProtNLM"/>
    </source>
</evidence>
<keyword evidence="4" id="KW-0800">Toxin</keyword>
<dbReference type="Gene3D" id="2.150.10.10">
    <property type="entry name" value="Serralysin-like metalloprotease, C-terminal"/>
    <property type="match status" value="5"/>
</dbReference>
<evidence type="ECO:0000256" key="1">
    <source>
        <dbReference type="ARBA" id="ARBA00004370"/>
    </source>
</evidence>
<reference evidence="9 10" key="1">
    <citation type="submission" date="2022-04" db="EMBL/GenBank/DDBJ databases">
        <title>Genome sequence of soybean root-associated Caulobacter segnis RL271.</title>
        <authorList>
            <person name="Longley R."/>
            <person name="Bonito G."/>
            <person name="Trigodet F."/>
            <person name="Crosson S."/>
            <person name="Fiebig A."/>
        </authorList>
    </citation>
    <scope>NUCLEOTIDE SEQUENCE [LARGE SCALE GENOMIC DNA]</scope>
    <source>
        <strain evidence="9 10">RL271</strain>
    </source>
</reference>
<comment type="subcellular location">
    <subcellularLocation>
        <location evidence="1">Membrane</location>
    </subcellularLocation>
    <subcellularLocation>
        <location evidence="2">Secreted</location>
    </subcellularLocation>
</comment>
<dbReference type="SUPFAM" id="SSF51120">
    <property type="entry name" value="beta-Roll"/>
    <property type="match status" value="7"/>
</dbReference>
<dbReference type="InterPro" id="IPR003995">
    <property type="entry name" value="RTX_toxin_determinant-A"/>
</dbReference>
<dbReference type="PROSITE" id="PS00018">
    <property type="entry name" value="EF_HAND_1"/>
    <property type="match status" value="1"/>
</dbReference>
<dbReference type="PANTHER" id="PTHR38340">
    <property type="entry name" value="S-LAYER PROTEIN"/>
    <property type="match status" value="1"/>
</dbReference>
<dbReference type="InterPro" id="IPR018247">
    <property type="entry name" value="EF_Hand_1_Ca_BS"/>
</dbReference>
<dbReference type="InterPro" id="IPR018511">
    <property type="entry name" value="Hemolysin-typ_Ca-bd_CS"/>
</dbReference>
<dbReference type="EMBL" id="CP096040">
    <property type="protein sequence ID" value="USQ97609.1"/>
    <property type="molecule type" value="Genomic_DNA"/>
</dbReference>
<keyword evidence="6" id="KW-0843">Virulence</keyword>
<feature type="compositionally biased region" description="Acidic residues" evidence="8">
    <location>
        <begin position="299"/>
        <end position="311"/>
    </location>
</feature>
<dbReference type="PRINTS" id="PR01488">
    <property type="entry name" value="RTXTOXINA"/>
</dbReference>
<evidence type="ECO:0000256" key="2">
    <source>
        <dbReference type="ARBA" id="ARBA00004613"/>
    </source>
</evidence>
<name>A0ABY4ZYA1_9CAUL</name>
<protein>
    <recommendedName>
        <fullName evidence="11">Calcium-binding protein</fullName>
    </recommendedName>
</protein>
<organism evidence="9 10">
    <name type="scientific">Caulobacter segnis</name>
    <dbReference type="NCBI Taxonomy" id="88688"/>
    <lineage>
        <taxon>Bacteria</taxon>
        <taxon>Pseudomonadati</taxon>
        <taxon>Pseudomonadota</taxon>
        <taxon>Alphaproteobacteria</taxon>
        <taxon>Caulobacterales</taxon>
        <taxon>Caulobacteraceae</taxon>
        <taxon>Caulobacter</taxon>
    </lineage>
</organism>
<evidence type="ECO:0000256" key="7">
    <source>
        <dbReference type="ARBA" id="ARBA00023136"/>
    </source>
</evidence>
<evidence type="ECO:0000256" key="4">
    <source>
        <dbReference type="ARBA" id="ARBA00022656"/>
    </source>
</evidence>